<feature type="region of interest" description="Disordered" evidence="1">
    <location>
        <begin position="293"/>
        <end position="349"/>
    </location>
</feature>
<organism evidence="2 3">
    <name type="scientific">Mesorhizobium huakuii</name>
    <dbReference type="NCBI Taxonomy" id="28104"/>
    <lineage>
        <taxon>Bacteria</taxon>
        <taxon>Pseudomonadati</taxon>
        <taxon>Pseudomonadota</taxon>
        <taxon>Alphaproteobacteria</taxon>
        <taxon>Hyphomicrobiales</taxon>
        <taxon>Phyllobacteriaceae</taxon>
        <taxon>Mesorhizobium</taxon>
    </lineage>
</organism>
<dbReference type="RefSeq" id="WP_183465528.1">
    <property type="nucleotide sequence ID" value="NZ_CP050298.1"/>
</dbReference>
<dbReference type="Gene3D" id="3.40.50.1110">
    <property type="entry name" value="SGNH hydrolase"/>
    <property type="match status" value="1"/>
</dbReference>
<name>A0A7G6T552_9HYPH</name>
<evidence type="ECO:0000256" key="1">
    <source>
        <dbReference type="SAM" id="MobiDB-lite"/>
    </source>
</evidence>
<gene>
    <name evidence="2" type="ORF">HB778_37585</name>
</gene>
<geneLocation type="plasmid" evidence="2 3">
    <name>p_3</name>
</geneLocation>
<dbReference type="InterPro" id="IPR036514">
    <property type="entry name" value="SGNH_hydro_sf"/>
</dbReference>
<dbReference type="GO" id="GO:0016788">
    <property type="term" value="F:hydrolase activity, acting on ester bonds"/>
    <property type="evidence" value="ECO:0007669"/>
    <property type="project" value="UniProtKB-ARBA"/>
</dbReference>
<evidence type="ECO:0000313" key="3">
    <source>
        <dbReference type="Proteomes" id="UP000515465"/>
    </source>
</evidence>
<accession>A0A7G6T552</accession>
<dbReference type="EMBL" id="CP050298">
    <property type="protein sequence ID" value="QND61884.1"/>
    <property type="molecule type" value="Genomic_DNA"/>
</dbReference>
<dbReference type="SUPFAM" id="SSF52266">
    <property type="entry name" value="SGNH hydrolase"/>
    <property type="match status" value="1"/>
</dbReference>
<dbReference type="AlphaFoldDB" id="A0A7G6T552"/>
<proteinExistence type="predicted"/>
<keyword evidence="2" id="KW-0614">Plasmid</keyword>
<dbReference type="Proteomes" id="UP000515465">
    <property type="component" value="Plasmid p_3"/>
</dbReference>
<reference evidence="3" key="1">
    <citation type="journal article" date="2020" name="Mol. Plant Microbe">
        <title>Rhizobial microsymbionts of the narrowly endemic Oxytropis species growing in Kamchatka are characterized by significant genetic diversity and possess a set of genes that are associated with T3SS and T6SS secretion systems and can affect the development of symbiosis.</title>
        <authorList>
            <person name="Safronova V."/>
            <person name="Guro P."/>
            <person name="Sazanova A."/>
            <person name="Kuznetsova I."/>
            <person name="Belimov A."/>
            <person name="Yakubov V."/>
            <person name="Chirak E."/>
            <person name="Afonin A."/>
            <person name="Gogolev Y."/>
            <person name="Andronov E."/>
            <person name="Tikhonovich I."/>
        </authorList>
    </citation>
    <scope>NUCLEOTIDE SEQUENCE [LARGE SCALE GENOMIC DNA]</scope>
    <source>
        <strain evidence="3">583</strain>
        <plasmid evidence="3">p_3</plasmid>
    </source>
</reference>
<sequence length="777" mass="86166">MDNIRPISFGGCLLNNLISALHQNNKLGGIYKEMGFLRTPFSISAASAVQLLGFITGGKTIPPHVRRFCYLDSSREPNREQMGIPYTADIIIVEMSTSIDILYDDFVVNTNRFQEIILPELEHLNVPPRIVAKWRSSLVKQNESERAKYAQHLLELVPLTEKFEWLHDLVGRTTTRQLNVDDMTNYIGRIKETLDVPLAMVHHNFRYMPDGRPISWPTELKDQSIEVAHRLKAYEMDFAPFVARHGVKRVLADDCRHWNPEFFPEIANHLYKFISRVAGRGTPEDLIERTFVPTELENDEPPQIPNKSQSPDKRPSETTSVDESEKDNSTVGREIPPRDAGELQPGTDCGTLSADDLVYHPETASHFDFDANVLNMILVVGQSWALGGNNDEAGDAPLTAVPEHPGRALMFDAGSAPRGRRVSKLVDLFERATGSTKETPCGGLADYLMRTCESRFGKKPTVVFASVGRGGTTLSGLNQGSADGLLRGSAQHLEVMRLVAKAAEFARAEGKRVRVLAICLAHGESDAGRGTPADSYQRGLILLRQQYDADIRHLTGQVASVPMLTYQANRGASRPGIIAESVWSQLRVAKADPHIRCVGPVYHHEPEMRSDGRSAHLKAIGYRRIGFQFGHFILDDLFGPGLEPLRVSHVRLLRPNVIGLEYSRTITLEQNDDRINVSNLGAGLGIDAVGMGAAGPTITSLAISARDDKLLEIHFSNPISRSGAKLFIAARITGTNCGRHEGARSGIRTKVRYYVDPHDNTEMYDWACSETVELPYQ</sequence>
<evidence type="ECO:0000313" key="2">
    <source>
        <dbReference type="EMBL" id="QND61884.1"/>
    </source>
</evidence>
<protein>
    <submittedName>
        <fullName evidence="2">Uncharacterized protein</fullName>
    </submittedName>
</protein>